<gene>
    <name evidence="4" type="ORF">FYJ34_00920</name>
</gene>
<dbReference type="GO" id="GO:0009898">
    <property type="term" value="C:cytoplasmic side of plasma membrane"/>
    <property type="evidence" value="ECO:0007669"/>
    <property type="project" value="TreeGrafter"/>
</dbReference>
<dbReference type="GO" id="GO:0005524">
    <property type="term" value="F:ATP binding"/>
    <property type="evidence" value="ECO:0007669"/>
    <property type="project" value="UniProtKB-KW"/>
</dbReference>
<reference evidence="4 5" key="1">
    <citation type="submission" date="2019-08" db="EMBL/GenBank/DDBJ databases">
        <title>In-depth cultivation of the pig gut microbiome towards novel bacterial diversity and tailored functional studies.</title>
        <authorList>
            <person name="Wylensek D."/>
            <person name="Hitch T.C.A."/>
            <person name="Clavel T."/>
        </authorList>
    </citation>
    <scope>NUCLEOTIDE SEQUENCE [LARGE SCALE GENOMIC DNA]</scope>
    <source>
        <strain evidence="4 5">68-1-5</strain>
    </source>
</reference>
<evidence type="ECO:0000259" key="3">
    <source>
        <dbReference type="Pfam" id="PF13614"/>
    </source>
</evidence>
<keyword evidence="1" id="KW-0547">Nucleotide-binding</keyword>
<dbReference type="Pfam" id="PF13614">
    <property type="entry name" value="AAA_31"/>
    <property type="match status" value="1"/>
</dbReference>
<dbReference type="Proteomes" id="UP000434409">
    <property type="component" value="Unassembled WGS sequence"/>
</dbReference>
<name>A0A6N7UYG8_9FIRM</name>
<protein>
    <submittedName>
        <fullName evidence="4">Septum site-determining protein MinD</fullName>
    </submittedName>
</protein>
<dbReference type="GO" id="GO:0005829">
    <property type="term" value="C:cytosol"/>
    <property type="evidence" value="ECO:0007669"/>
    <property type="project" value="TreeGrafter"/>
</dbReference>
<organism evidence="4 5">
    <name type="scientific">Suipraeoptans intestinalis</name>
    <dbReference type="NCBI Taxonomy" id="2606628"/>
    <lineage>
        <taxon>Bacteria</taxon>
        <taxon>Bacillati</taxon>
        <taxon>Bacillota</taxon>
        <taxon>Clostridia</taxon>
        <taxon>Lachnospirales</taxon>
        <taxon>Lachnospiraceae</taxon>
        <taxon>Suipraeoptans</taxon>
    </lineage>
</organism>
<evidence type="ECO:0000256" key="1">
    <source>
        <dbReference type="ARBA" id="ARBA00022741"/>
    </source>
</evidence>
<dbReference type="AlphaFoldDB" id="A0A6N7UYG8"/>
<accession>A0A6N7UYG8</accession>
<dbReference type="RefSeq" id="WP_154475423.1">
    <property type="nucleotide sequence ID" value="NZ_JAQYBV010000067.1"/>
</dbReference>
<dbReference type="InterPro" id="IPR027417">
    <property type="entry name" value="P-loop_NTPase"/>
</dbReference>
<dbReference type="EMBL" id="VULY01000018">
    <property type="protein sequence ID" value="MSR92870.1"/>
    <property type="molecule type" value="Genomic_DNA"/>
</dbReference>
<keyword evidence="5" id="KW-1185">Reference proteome</keyword>
<sequence>MGKTVAVLSGKGGTGKTFVTAMLSRALAEEGKTVLCIDMDFGLRGLEMALGITTPILHHVLDVCEGKTDIREAALPHPNCPKLKLLAAPQTKTWKDLEEKKLEVLLKDMEEAYDWIFLDGPAGIGKGAELCARSCREVLLVSLLEPLSLRAADKMSAACAGWGRREQSMILNQIPSRMPKGYEEGEWKDLVSPEIVGFLPQEDKIREQFQKGDGLWEIETKSLALCKTIGEYLAEPYGERKLGRIPRPDVKEKKRENSFIQKIYEALSNKKL</sequence>
<dbReference type="GO" id="GO:0016887">
    <property type="term" value="F:ATP hydrolysis activity"/>
    <property type="evidence" value="ECO:0007669"/>
    <property type="project" value="TreeGrafter"/>
</dbReference>
<dbReference type="PANTHER" id="PTHR43384:SF6">
    <property type="entry name" value="SEPTUM SITE-DETERMINING PROTEIN MIND HOMOLOG, CHLOROPLASTIC"/>
    <property type="match status" value="1"/>
</dbReference>
<evidence type="ECO:0000256" key="2">
    <source>
        <dbReference type="ARBA" id="ARBA00022840"/>
    </source>
</evidence>
<evidence type="ECO:0000313" key="4">
    <source>
        <dbReference type="EMBL" id="MSR92870.1"/>
    </source>
</evidence>
<dbReference type="InterPro" id="IPR025669">
    <property type="entry name" value="AAA_dom"/>
</dbReference>
<dbReference type="PANTHER" id="PTHR43384">
    <property type="entry name" value="SEPTUM SITE-DETERMINING PROTEIN MIND HOMOLOG, CHLOROPLASTIC-RELATED"/>
    <property type="match status" value="1"/>
</dbReference>
<dbReference type="InterPro" id="IPR050625">
    <property type="entry name" value="ParA/MinD_ATPase"/>
</dbReference>
<dbReference type="GO" id="GO:0051782">
    <property type="term" value="P:negative regulation of cell division"/>
    <property type="evidence" value="ECO:0007669"/>
    <property type="project" value="TreeGrafter"/>
</dbReference>
<keyword evidence="2" id="KW-0067">ATP-binding</keyword>
<dbReference type="Gene3D" id="3.40.50.300">
    <property type="entry name" value="P-loop containing nucleotide triphosphate hydrolases"/>
    <property type="match status" value="1"/>
</dbReference>
<proteinExistence type="predicted"/>
<evidence type="ECO:0000313" key="5">
    <source>
        <dbReference type="Proteomes" id="UP000434409"/>
    </source>
</evidence>
<dbReference type="SUPFAM" id="SSF52540">
    <property type="entry name" value="P-loop containing nucleoside triphosphate hydrolases"/>
    <property type="match status" value="1"/>
</dbReference>
<feature type="domain" description="AAA" evidence="3">
    <location>
        <begin position="3"/>
        <end position="150"/>
    </location>
</feature>
<comment type="caution">
    <text evidence="4">The sequence shown here is derived from an EMBL/GenBank/DDBJ whole genome shotgun (WGS) entry which is preliminary data.</text>
</comment>